<name>A0ABS0Q9S8_9BACT</name>
<dbReference type="Proteomes" id="UP000625631">
    <property type="component" value="Unassembled WGS sequence"/>
</dbReference>
<accession>A0ABS0Q9S8</accession>
<dbReference type="Pfam" id="PF01266">
    <property type="entry name" value="DAO"/>
    <property type="match status" value="1"/>
</dbReference>
<keyword evidence="4" id="KW-1185">Reference proteome</keyword>
<dbReference type="SUPFAM" id="SSF51905">
    <property type="entry name" value="FAD/NAD(P)-binding domain"/>
    <property type="match status" value="1"/>
</dbReference>
<feature type="transmembrane region" description="Helical" evidence="1">
    <location>
        <begin position="20"/>
        <end position="36"/>
    </location>
</feature>
<evidence type="ECO:0000256" key="1">
    <source>
        <dbReference type="SAM" id="Phobius"/>
    </source>
</evidence>
<protein>
    <submittedName>
        <fullName evidence="3">FAD-binding oxidoreductase</fullName>
    </submittedName>
</protein>
<dbReference type="InterPro" id="IPR036188">
    <property type="entry name" value="FAD/NAD-bd_sf"/>
</dbReference>
<evidence type="ECO:0000313" key="4">
    <source>
        <dbReference type="Proteomes" id="UP000625631"/>
    </source>
</evidence>
<keyword evidence="1" id="KW-0812">Transmembrane</keyword>
<keyword evidence="1" id="KW-1133">Transmembrane helix</keyword>
<dbReference type="Gene3D" id="3.50.50.60">
    <property type="entry name" value="FAD/NAD(P)-binding domain"/>
    <property type="match status" value="1"/>
</dbReference>
<dbReference type="Gene3D" id="3.30.9.10">
    <property type="entry name" value="D-Amino Acid Oxidase, subunit A, domain 2"/>
    <property type="match status" value="1"/>
</dbReference>
<dbReference type="EMBL" id="JAEDAE010000007">
    <property type="protein sequence ID" value="MBH8559352.1"/>
    <property type="molecule type" value="Genomic_DNA"/>
</dbReference>
<organism evidence="3 4">
    <name type="scientific">Hymenobacter negativus</name>
    <dbReference type="NCBI Taxonomy" id="2795026"/>
    <lineage>
        <taxon>Bacteria</taxon>
        <taxon>Pseudomonadati</taxon>
        <taxon>Bacteroidota</taxon>
        <taxon>Cytophagia</taxon>
        <taxon>Cytophagales</taxon>
        <taxon>Hymenobacteraceae</taxon>
        <taxon>Hymenobacter</taxon>
    </lineage>
</organism>
<gene>
    <name evidence="3" type="ORF">I7X13_14915</name>
</gene>
<reference evidence="3 4" key="1">
    <citation type="submission" date="2020-12" db="EMBL/GenBank/DDBJ databases">
        <title>Hymenobacter sp.</title>
        <authorList>
            <person name="Kim M.K."/>
        </authorList>
    </citation>
    <scope>NUCLEOTIDE SEQUENCE [LARGE SCALE GENOMIC DNA]</scope>
    <source>
        <strain evidence="3 4">BT442</strain>
    </source>
</reference>
<dbReference type="InterPro" id="IPR006076">
    <property type="entry name" value="FAD-dep_OxRdtase"/>
</dbReference>
<comment type="caution">
    <text evidence="3">The sequence shown here is derived from an EMBL/GenBank/DDBJ whole genome shotgun (WGS) entry which is preliminary data.</text>
</comment>
<evidence type="ECO:0000259" key="2">
    <source>
        <dbReference type="Pfam" id="PF01266"/>
    </source>
</evidence>
<evidence type="ECO:0000313" key="3">
    <source>
        <dbReference type="EMBL" id="MBH8559352.1"/>
    </source>
</evidence>
<feature type="domain" description="FAD dependent oxidoreductase" evidence="2">
    <location>
        <begin position="19"/>
        <end position="374"/>
    </location>
</feature>
<dbReference type="PANTHER" id="PTHR13847">
    <property type="entry name" value="SARCOSINE DEHYDROGENASE-RELATED"/>
    <property type="match status" value="1"/>
</dbReference>
<proteinExistence type="predicted"/>
<keyword evidence="1" id="KW-0472">Membrane</keyword>
<sequence length="379" mass="40662">MPNANLSYWEHQSFFGPADVAIIGAGLVGLTAAIYLKQQRPSWRVVVLERGPLPSGASTKNAGFACFGSISELIEQEKRGDLQAIVAARWAGLARLRALLGDTALDYWPVGGYELFRHEEAGLAAECRDKIDYFNVLLAPVIGHARTFRDASAEAGQFGFGGVVTLLKNEHEGSLDAGRMMRALLARAWAADVPVLTNCAVENVESIPAGHHLHLANGATVAAGQVMLATNAFATELLPELAVTPGRGQVLVTEPLPDVQLPGTFHYDHGYAYFRQLPDHRVLLGGGRNLDFSAEETTAPGLTRTVQHYLENLLREVILPGQQTRIDYRWSGVMGFGPALAPIIDWVRPGVLAAVRCNGMGVALGAGIGWQAAQKLATG</sequence>
<dbReference type="PANTHER" id="PTHR13847:SF281">
    <property type="entry name" value="FAD DEPENDENT OXIDOREDUCTASE DOMAIN-CONTAINING PROTEIN"/>
    <property type="match status" value="1"/>
</dbReference>